<dbReference type="NCBIfam" id="TIGR01129">
    <property type="entry name" value="secD"/>
    <property type="match status" value="1"/>
</dbReference>
<feature type="transmembrane region" description="Helical" evidence="9">
    <location>
        <begin position="12"/>
        <end position="35"/>
    </location>
</feature>
<dbReference type="Pfam" id="PF21760">
    <property type="entry name" value="SecD_1st"/>
    <property type="match status" value="1"/>
</dbReference>
<reference evidence="13" key="1">
    <citation type="submission" date="2022-03" db="EMBL/GenBank/DDBJ databases">
        <title>Identification of a novel bacterium isolated from mangrove sediments.</title>
        <authorList>
            <person name="Pan X."/>
        </authorList>
    </citation>
    <scope>NUCLEOTIDE SEQUENCE</scope>
    <source>
        <strain evidence="13">B1949</strain>
    </source>
</reference>
<keyword evidence="6 9" id="KW-1133">Transmembrane helix</keyword>
<feature type="domain" description="Protein translocase subunit SecDF P1" evidence="11">
    <location>
        <begin position="159"/>
        <end position="218"/>
    </location>
</feature>
<keyword evidence="7 9" id="KW-0811">Translocation</keyword>
<dbReference type="InterPro" id="IPR005791">
    <property type="entry name" value="SecD"/>
</dbReference>
<keyword evidence="3 9" id="KW-1003">Cell membrane</keyword>
<comment type="caution">
    <text evidence="13">The sequence shown here is derived from an EMBL/GenBank/DDBJ whole genome shotgun (WGS) entry which is preliminary data.</text>
</comment>
<dbReference type="NCBIfam" id="TIGR00916">
    <property type="entry name" value="2A0604s01"/>
    <property type="match status" value="1"/>
</dbReference>
<dbReference type="SUPFAM" id="SSF82866">
    <property type="entry name" value="Multidrug efflux transporter AcrB transmembrane domain"/>
    <property type="match status" value="1"/>
</dbReference>
<keyword evidence="14" id="KW-1185">Reference proteome</keyword>
<name>A0ABT0BC93_9SPHN</name>
<feature type="transmembrane region" description="Helical" evidence="9">
    <location>
        <begin position="375"/>
        <end position="392"/>
    </location>
</feature>
<evidence type="ECO:0000313" key="14">
    <source>
        <dbReference type="Proteomes" id="UP001162881"/>
    </source>
</evidence>
<dbReference type="Proteomes" id="UP001162881">
    <property type="component" value="Unassembled WGS sequence"/>
</dbReference>
<feature type="transmembrane region" description="Helical" evidence="9">
    <location>
        <begin position="425"/>
        <end position="445"/>
    </location>
</feature>
<dbReference type="HAMAP" id="MF_01463_B">
    <property type="entry name" value="SecD_B"/>
    <property type="match status" value="1"/>
</dbReference>
<evidence type="ECO:0000256" key="5">
    <source>
        <dbReference type="ARBA" id="ARBA00022927"/>
    </source>
</evidence>
<dbReference type="Pfam" id="PF02355">
    <property type="entry name" value="SecD_SecF_C"/>
    <property type="match status" value="1"/>
</dbReference>
<protein>
    <recommendedName>
        <fullName evidence="9">Protein translocase subunit SecD</fullName>
    </recommendedName>
</protein>
<feature type="transmembrane region" description="Helical" evidence="9">
    <location>
        <begin position="473"/>
        <end position="492"/>
    </location>
</feature>
<dbReference type="Gene3D" id="1.20.1640.10">
    <property type="entry name" value="Multidrug efflux transporter AcrB transmembrane domain"/>
    <property type="match status" value="1"/>
</dbReference>
<keyword evidence="4 9" id="KW-0812">Transmembrane</keyword>
<dbReference type="InterPro" id="IPR022646">
    <property type="entry name" value="SecD/SecF_CS"/>
</dbReference>
<sequence length="536" mass="57344">MLDFPIWKKIWFWGIALVCAALALPSLFSLAGLPWPQALPNSQVNLGLDLAGGSHILLEASKDQVAKQRIENMEESVRARFRSADTKIAIGDISRSNGRLSFTLRDASQVDAAREEILPLTNGAGLTGQRDWDIRVEDGNRFVLTPTQEGLDQAVSDAMDSAVEVVRKRIDALGTREPTIIRQGENRIVVQVPGLDDPQALKNLIGQTAKLEFKLVDETAAPNDVAKGIAPPGDEILPYADPASAPGGVSAIAVKRLGGIKGDQLTNAKQGFEQQNNRPVVNITFNQQGGAKFAELTQQNVNKRFAIILDGKVLSAPSINEPILGGSAQISGSFTVQSATQLAIALRSGALPVDLTVVEERTVGPDLGADSIKKGLIAMGIGSLLVVLLMIGCYGRFGVYATIALIINVLMILGIMAQIGTTLTLPGIAGFVLTIGAAVDANVLIYERIREERKRGRRVVTAVENGYKEASRAIYDANITNFIAGALLFAFGSGPVRGFAVVLIIGLFTSVFTGVSMTRMWVAGWLRTKRPSDLNI</sequence>
<dbReference type="PANTHER" id="PTHR30081:SF1">
    <property type="entry name" value="PROTEIN TRANSLOCASE SUBUNIT SECD"/>
    <property type="match status" value="1"/>
</dbReference>
<dbReference type="InterPro" id="IPR054384">
    <property type="entry name" value="SecDF_P1_head"/>
</dbReference>
<evidence type="ECO:0000259" key="10">
    <source>
        <dbReference type="Pfam" id="PF02355"/>
    </source>
</evidence>
<dbReference type="Pfam" id="PF22599">
    <property type="entry name" value="SecDF_P1_head"/>
    <property type="match status" value="1"/>
</dbReference>
<feature type="transmembrane region" description="Helical" evidence="9">
    <location>
        <begin position="498"/>
        <end position="522"/>
    </location>
</feature>
<evidence type="ECO:0000256" key="6">
    <source>
        <dbReference type="ARBA" id="ARBA00022989"/>
    </source>
</evidence>
<evidence type="ECO:0000313" key="13">
    <source>
        <dbReference type="EMBL" id="MCJ2182493.1"/>
    </source>
</evidence>
<feature type="transmembrane region" description="Helical" evidence="9">
    <location>
        <begin position="399"/>
        <end position="419"/>
    </location>
</feature>
<dbReference type="InterPro" id="IPR055344">
    <property type="entry name" value="SecD_SecF_C_bact"/>
</dbReference>
<comment type="similarity">
    <text evidence="9">Belongs to the SecD/SecF family. SecD subfamily.</text>
</comment>
<evidence type="ECO:0000256" key="1">
    <source>
        <dbReference type="ARBA" id="ARBA00004651"/>
    </source>
</evidence>
<dbReference type="Gene3D" id="3.30.70.3400">
    <property type="match status" value="2"/>
</dbReference>
<dbReference type="RefSeq" id="WP_244018481.1">
    <property type="nucleotide sequence ID" value="NZ_JALHLF010000018.1"/>
</dbReference>
<dbReference type="PANTHER" id="PTHR30081">
    <property type="entry name" value="PROTEIN-EXPORT MEMBRANE PROTEIN SEC"/>
    <property type="match status" value="1"/>
</dbReference>
<evidence type="ECO:0000256" key="4">
    <source>
        <dbReference type="ARBA" id="ARBA00022692"/>
    </source>
</evidence>
<comment type="subunit">
    <text evidence="9">Forms a complex with SecF. Part of the essential Sec protein translocation apparatus which comprises SecA, SecYEG and auxiliary proteins SecDF-YajC and YidC.</text>
</comment>
<dbReference type="InterPro" id="IPR022813">
    <property type="entry name" value="SecD/SecF_arch_bac"/>
</dbReference>
<dbReference type="Gene3D" id="3.30.1360.200">
    <property type="match status" value="1"/>
</dbReference>
<keyword evidence="2 9" id="KW-0813">Transport</keyword>
<comment type="function">
    <text evidence="9">Part of the Sec protein translocase complex. Interacts with the SecYEG preprotein conducting channel. SecDF uses the proton motive force (PMF) to complete protein translocation after the ATP-dependent function of SecA.</text>
</comment>
<evidence type="ECO:0000256" key="7">
    <source>
        <dbReference type="ARBA" id="ARBA00023010"/>
    </source>
</evidence>
<dbReference type="InterPro" id="IPR048634">
    <property type="entry name" value="SecD_SecF_C"/>
</dbReference>
<gene>
    <name evidence="9 13" type="primary">secD</name>
    <name evidence="13" type="ORF">MTR62_07285</name>
</gene>
<evidence type="ECO:0000256" key="9">
    <source>
        <dbReference type="HAMAP-Rule" id="MF_01463"/>
    </source>
</evidence>
<evidence type="ECO:0000259" key="12">
    <source>
        <dbReference type="Pfam" id="PF22599"/>
    </source>
</evidence>
<accession>A0ABT0BC93</accession>
<proteinExistence type="inferred from homology"/>
<keyword evidence="8 9" id="KW-0472">Membrane</keyword>
<feature type="domain" description="Protein export membrane protein SecD/SecF C-terminal" evidence="10">
    <location>
        <begin position="354"/>
        <end position="518"/>
    </location>
</feature>
<evidence type="ECO:0000256" key="2">
    <source>
        <dbReference type="ARBA" id="ARBA00022448"/>
    </source>
</evidence>
<evidence type="ECO:0000259" key="11">
    <source>
        <dbReference type="Pfam" id="PF21760"/>
    </source>
</evidence>
<organism evidence="13 14">
    <name type="scientific">Novosphingobium organovorum</name>
    <dbReference type="NCBI Taxonomy" id="2930092"/>
    <lineage>
        <taxon>Bacteria</taxon>
        <taxon>Pseudomonadati</taxon>
        <taxon>Pseudomonadota</taxon>
        <taxon>Alphaproteobacteria</taxon>
        <taxon>Sphingomonadales</taxon>
        <taxon>Sphingomonadaceae</taxon>
        <taxon>Novosphingobium</taxon>
    </lineage>
</organism>
<feature type="domain" description="SecDF P1 head subdomain" evidence="12">
    <location>
        <begin position="251"/>
        <end position="353"/>
    </location>
</feature>
<dbReference type="EMBL" id="JALHLF010000018">
    <property type="protein sequence ID" value="MCJ2182493.1"/>
    <property type="molecule type" value="Genomic_DNA"/>
</dbReference>
<keyword evidence="5 9" id="KW-0653">Protein transport</keyword>
<dbReference type="Pfam" id="PF07549">
    <property type="entry name" value="Sec_GG"/>
    <property type="match status" value="1"/>
</dbReference>
<comment type="subcellular location">
    <subcellularLocation>
        <location evidence="1 9">Cell membrane</location>
        <topology evidence="1 9">Multi-pass membrane protein</topology>
    </subcellularLocation>
</comment>
<evidence type="ECO:0000256" key="8">
    <source>
        <dbReference type="ARBA" id="ARBA00023136"/>
    </source>
</evidence>
<dbReference type="InterPro" id="IPR048631">
    <property type="entry name" value="SecD_1st"/>
</dbReference>
<evidence type="ECO:0000256" key="3">
    <source>
        <dbReference type="ARBA" id="ARBA00022475"/>
    </source>
</evidence>